<dbReference type="InterPro" id="IPR050639">
    <property type="entry name" value="SSR_resolvase"/>
</dbReference>
<feature type="domain" description="Recombinase" evidence="3">
    <location>
        <begin position="169"/>
        <end position="311"/>
    </location>
</feature>
<gene>
    <name evidence="4" type="ORF">K340107D12_18290</name>
</gene>
<evidence type="ECO:0000259" key="3">
    <source>
        <dbReference type="PROSITE" id="PS51737"/>
    </source>
</evidence>
<dbReference type="InterPro" id="IPR025827">
    <property type="entry name" value="Zn_ribbon_recom_dom"/>
</dbReference>
<dbReference type="InterPro" id="IPR038109">
    <property type="entry name" value="DNA_bind_recomb_sf"/>
</dbReference>
<sequence>MRNHMLPENRKYFAALYMRLSKDDEGKGESASITTQRKMLRAYAAENHYPVYDEYVDDGISGTTFERPDFRRMIRDIESGRVNMVITKDLSRLGRDYIQTGQYTEIYFPTKKVRYIAINDGYDSDSPCTDIAPFKNIINEMYARDISKKIRSSFTTHMQEGAFVGAFAPYGYMRDPADKHHLVIDREAAKIVREVFLKASEGILPIDIARELNRRMVPTPLEYRRNQRPAEEEEFEKRRGWTSSTITKMLRNVVYLGHMAQGKTTKISFKSRTSVKNPKEDWYVVKHTHEPLVSREVFSMAGRRSRQRTCAGKGEFTNIFSGIAKCADCGRNMSIVGTRKRDASGNLACGAYKLYGTKGCTNHFMDYDTLCRIVLTAIQKSVRISEQEEREILEHARKYLEKQNIQTDRIQELSALKKRLHELDRLIEKLYEDHVEGLLSEERMKKLLRRYESENREVSFKMEVLRRDTGTEKKEDAMEQLRKMLHGFTEPEELSRELLFHFIDHIEIGQGSFRETEQGRIKEQTVRIYFRFGRDIS</sequence>
<dbReference type="Gene3D" id="3.90.1750.20">
    <property type="entry name" value="Putative Large Serine Recombinase, Chain B, Domain 2"/>
    <property type="match status" value="1"/>
</dbReference>
<dbReference type="PANTHER" id="PTHR30461">
    <property type="entry name" value="DNA-INVERTASE FROM LAMBDOID PROPHAGE"/>
    <property type="match status" value="1"/>
</dbReference>
<dbReference type="InterPro" id="IPR011109">
    <property type="entry name" value="DNA_bind_recombinase_dom"/>
</dbReference>
<dbReference type="Gene3D" id="3.40.50.1390">
    <property type="entry name" value="Resolvase, N-terminal catalytic domain"/>
    <property type="match status" value="1"/>
</dbReference>
<dbReference type="EMBL" id="BAABZQ010000001">
    <property type="protein sequence ID" value="GAA6499013.1"/>
    <property type="molecule type" value="Genomic_DNA"/>
</dbReference>
<dbReference type="RefSeq" id="WP_227210207.1">
    <property type="nucleotide sequence ID" value="NZ_BAABZQ010000001.1"/>
</dbReference>
<evidence type="ECO:0000313" key="5">
    <source>
        <dbReference type="Proteomes" id="UP001600941"/>
    </source>
</evidence>
<keyword evidence="5" id="KW-1185">Reference proteome</keyword>
<feature type="coiled-coil region" evidence="1">
    <location>
        <begin position="413"/>
        <end position="468"/>
    </location>
</feature>
<dbReference type="InterPro" id="IPR036162">
    <property type="entry name" value="Resolvase-like_N_sf"/>
</dbReference>
<protein>
    <submittedName>
        <fullName evidence="4">Recombinase family protein</fullName>
    </submittedName>
</protein>
<evidence type="ECO:0000256" key="1">
    <source>
        <dbReference type="SAM" id="Coils"/>
    </source>
</evidence>
<evidence type="ECO:0000259" key="2">
    <source>
        <dbReference type="PROSITE" id="PS51736"/>
    </source>
</evidence>
<accession>A0ABQ0BR52</accession>
<reference evidence="4 5" key="1">
    <citation type="submission" date="2024-04" db="EMBL/GenBank/DDBJ databases">
        <title>Defined microbial consortia suppress multidrug-resistant proinflammatory Enterobacteriaceae via ecological control.</title>
        <authorList>
            <person name="Furuichi M."/>
            <person name="Kawaguchi T."/>
            <person name="Pust M."/>
            <person name="Yasuma K."/>
            <person name="Plichta D."/>
            <person name="Hasegawa N."/>
            <person name="Ohya T."/>
            <person name="Bhattarai S."/>
            <person name="Sasajima S."/>
            <person name="Aoto Y."/>
            <person name="Tuganbaev T."/>
            <person name="Yaginuma M."/>
            <person name="Ueda M."/>
            <person name="Okahashi N."/>
            <person name="Amafuji K."/>
            <person name="Kiridooshi Y."/>
            <person name="Sugita K."/>
            <person name="Strazar M."/>
            <person name="Skelly A."/>
            <person name="Suda W."/>
            <person name="Hattori M."/>
            <person name="Nakamoto N."/>
            <person name="Caballero S."/>
            <person name="Norman J."/>
            <person name="Olle B."/>
            <person name="Tanoue T."/>
            <person name="Arita M."/>
            <person name="Bucci V."/>
            <person name="Atarashi K."/>
            <person name="Xavier R."/>
            <person name="Honda K."/>
        </authorList>
    </citation>
    <scope>NUCLEOTIDE SEQUENCE [LARGE SCALE GENOMIC DNA]</scope>
    <source>
        <strain evidence="5">k34-0107-D12</strain>
    </source>
</reference>
<proteinExistence type="predicted"/>
<dbReference type="InterPro" id="IPR025378">
    <property type="entry name" value="DUF4368"/>
</dbReference>
<dbReference type="Pfam" id="PF00239">
    <property type="entry name" value="Resolvase"/>
    <property type="match status" value="1"/>
</dbReference>
<dbReference type="Pfam" id="PF07508">
    <property type="entry name" value="Recombinase"/>
    <property type="match status" value="1"/>
</dbReference>
<dbReference type="SMART" id="SM00857">
    <property type="entry name" value="Resolvase"/>
    <property type="match status" value="1"/>
</dbReference>
<dbReference type="Pfam" id="PF14287">
    <property type="entry name" value="DUF4368"/>
    <property type="match status" value="1"/>
</dbReference>
<dbReference type="Proteomes" id="UP001600941">
    <property type="component" value="Unassembled WGS sequence"/>
</dbReference>
<dbReference type="PROSITE" id="PS51737">
    <property type="entry name" value="RECOMBINASE_DNA_BIND"/>
    <property type="match status" value="1"/>
</dbReference>
<dbReference type="SUPFAM" id="SSF53041">
    <property type="entry name" value="Resolvase-like"/>
    <property type="match status" value="1"/>
</dbReference>
<dbReference type="PANTHER" id="PTHR30461:SF23">
    <property type="entry name" value="DNA RECOMBINASE-RELATED"/>
    <property type="match status" value="1"/>
</dbReference>
<keyword evidence="1" id="KW-0175">Coiled coil</keyword>
<organism evidence="4 5">
    <name type="scientific">Blautia parvula</name>
    <dbReference type="NCBI Taxonomy" id="2877527"/>
    <lineage>
        <taxon>Bacteria</taxon>
        <taxon>Bacillati</taxon>
        <taxon>Bacillota</taxon>
        <taxon>Clostridia</taxon>
        <taxon>Lachnospirales</taxon>
        <taxon>Lachnospiraceae</taxon>
        <taxon>Blautia</taxon>
    </lineage>
</organism>
<name>A0ABQ0BR52_9FIRM</name>
<comment type="caution">
    <text evidence="4">The sequence shown here is derived from an EMBL/GenBank/DDBJ whole genome shotgun (WGS) entry which is preliminary data.</text>
</comment>
<dbReference type="PROSITE" id="PS51736">
    <property type="entry name" value="RECOMBINASES_3"/>
    <property type="match status" value="1"/>
</dbReference>
<evidence type="ECO:0000313" key="4">
    <source>
        <dbReference type="EMBL" id="GAA6499013.1"/>
    </source>
</evidence>
<feature type="domain" description="Resolvase/invertase-type recombinase catalytic" evidence="2">
    <location>
        <begin position="13"/>
        <end position="169"/>
    </location>
</feature>
<dbReference type="CDD" id="cd03770">
    <property type="entry name" value="SR_TndX_transposase"/>
    <property type="match status" value="1"/>
</dbReference>
<dbReference type="InterPro" id="IPR006119">
    <property type="entry name" value="Resolv_N"/>
</dbReference>
<dbReference type="Pfam" id="PF13408">
    <property type="entry name" value="Zn_ribbon_recom"/>
    <property type="match status" value="1"/>
</dbReference>